<keyword evidence="2" id="KW-1185">Reference proteome</keyword>
<evidence type="ECO:0000313" key="2">
    <source>
        <dbReference type="Proteomes" id="UP000297861"/>
    </source>
</evidence>
<sequence>MIQLTEKVFAVEVPSDATDLDVVSHLNKEYLVYFSANGHVLSRKKLTDSKVVCSLIGVTPLSEEQWEEVVDSKQIGDMTEPRWRDHQYGEFILYGLKTATESGLSLLESKGLDVNKKYAIIKIE</sequence>
<name>A0A4Y8L333_9BACT</name>
<organism evidence="1 2">
    <name type="scientific">Dysgonomonas capnocytophagoides</name>
    <dbReference type="NCBI Taxonomy" id="45254"/>
    <lineage>
        <taxon>Bacteria</taxon>
        <taxon>Pseudomonadati</taxon>
        <taxon>Bacteroidota</taxon>
        <taxon>Bacteroidia</taxon>
        <taxon>Bacteroidales</taxon>
        <taxon>Dysgonomonadaceae</taxon>
        <taxon>Dysgonomonas</taxon>
    </lineage>
</organism>
<gene>
    <name evidence="1" type="ORF">E2605_07710</name>
</gene>
<evidence type="ECO:0000313" key="1">
    <source>
        <dbReference type="EMBL" id="TFD96697.1"/>
    </source>
</evidence>
<dbReference type="Proteomes" id="UP000297861">
    <property type="component" value="Unassembled WGS sequence"/>
</dbReference>
<proteinExistence type="predicted"/>
<comment type="caution">
    <text evidence="1">The sequence shown here is derived from an EMBL/GenBank/DDBJ whole genome shotgun (WGS) entry which is preliminary data.</text>
</comment>
<dbReference type="AlphaFoldDB" id="A0A4Y8L333"/>
<accession>A0A4Y8L333</accession>
<dbReference type="RefSeq" id="WP_134436020.1">
    <property type="nucleotide sequence ID" value="NZ_SOML01000004.1"/>
</dbReference>
<dbReference type="EMBL" id="SOML01000004">
    <property type="protein sequence ID" value="TFD96697.1"/>
    <property type="molecule type" value="Genomic_DNA"/>
</dbReference>
<protein>
    <submittedName>
        <fullName evidence="1">Uncharacterized protein</fullName>
    </submittedName>
</protein>
<reference evidence="1 2" key="1">
    <citation type="submission" date="2019-03" db="EMBL/GenBank/DDBJ databases">
        <title>San Antonio Military Medical Center submission to MRSN (WRAIR), pending publication.</title>
        <authorList>
            <person name="Blyth D.M."/>
            <person name="Mccarthy S.L."/>
            <person name="Schall S.E."/>
            <person name="Stam J.A."/>
            <person name="Ong A.C."/>
            <person name="Mcgann P.T."/>
        </authorList>
    </citation>
    <scope>NUCLEOTIDE SEQUENCE [LARGE SCALE GENOMIC DNA]</scope>
    <source>
        <strain evidence="1 2">MRSN571793</strain>
    </source>
</reference>